<keyword evidence="3" id="KW-1185">Reference proteome</keyword>
<gene>
    <name evidence="2" type="ORF">CRENBAI_000698</name>
</gene>
<name>A0AAV9S9I8_9TELE</name>
<protein>
    <submittedName>
        <fullName evidence="2">Uncharacterized protein</fullName>
    </submittedName>
</protein>
<evidence type="ECO:0000313" key="3">
    <source>
        <dbReference type="Proteomes" id="UP001311232"/>
    </source>
</evidence>
<dbReference type="AlphaFoldDB" id="A0AAV9S9I8"/>
<feature type="compositionally biased region" description="Low complexity" evidence="1">
    <location>
        <begin position="336"/>
        <end position="371"/>
    </location>
</feature>
<accession>A0AAV9S9I8</accession>
<feature type="region of interest" description="Disordered" evidence="1">
    <location>
        <begin position="264"/>
        <end position="385"/>
    </location>
</feature>
<evidence type="ECO:0000256" key="1">
    <source>
        <dbReference type="SAM" id="MobiDB-lite"/>
    </source>
</evidence>
<organism evidence="2 3">
    <name type="scientific">Crenichthys baileyi</name>
    <name type="common">White River springfish</name>
    <dbReference type="NCBI Taxonomy" id="28760"/>
    <lineage>
        <taxon>Eukaryota</taxon>
        <taxon>Metazoa</taxon>
        <taxon>Chordata</taxon>
        <taxon>Craniata</taxon>
        <taxon>Vertebrata</taxon>
        <taxon>Euteleostomi</taxon>
        <taxon>Actinopterygii</taxon>
        <taxon>Neopterygii</taxon>
        <taxon>Teleostei</taxon>
        <taxon>Neoteleostei</taxon>
        <taxon>Acanthomorphata</taxon>
        <taxon>Ovalentaria</taxon>
        <taxon>Atherinomorphae</taxon>
        <taxon>Cyprinodontiformes</taxon>
        <taxon>Goodeidae</taxon>
        <taxon>Crenichthys</taxon>
    </lineage>
</organism>
<reference evidence="2 3" key="1">
    <citation type="submission" date="2021-06" db="EMBL/GenBank/DDBJ databases">
        <authorList>
            <person name="Palmer J.M."/>
        </authorList>
    </citation>
    <scope>NUCLEOTIDE SEQUENCE [LARGE SCALE GENOMIC DNA]</scope>
    <source>
        <strain evidence="2 3">MEX-2019</strain>
        <tissue evidence="2">Muscle</tissue>
    </source>
</reference>
<dbReference type="EMBL" id="JAHHUM010000673">
    <property type="protein sequence ID" value="KAK5617748.1"/>
    <property type="molecule type" value="Genomic_DNA"/>
</dbReference>
<evidence type="ECO:0000313" key="2">
    <source>
        <dbReference type="EMBL" id="KAK5617748.1"/>
    </source>
</evidence>
<feature type="region of interest" description="Disordered" evidence="1">
    <location>
        <begin position="95"/>
        <end position="186"/>
    </location>
</feature>
<sequence length="385" mass="39198">MSTAAAVAAVFPMPLSATVLSPRLAATLPMPPALPPAQVSVETPDKLEERLRFFALQIKSVRRTSLLHPSPELKRRVKEMEENYRTAVRQFYCRPPSFTSGRQSGAAEQPTPGLQSAAAVKPTSGLQSAAVVRPKSGLQSTAAVQPMSGPAQATEGLDDASTPAQATEGLDDASAPAQATEGLDDAPAPVSALGRLNALASQGQPDASGRVEDVKTPTLGPKAFQGFKERLVLVLRFKEELLPDPVTERFEEKLVLILVPEPSDEGFKDELLPDPVPGLASEGPLGSIPSSESPLGPFPPSKGPLGSIPPSKGSAGSALASEGPVGSASSSEGPVGSAPASEGPIGSAPASGGPVGSAFASAGSLGSASASERSPDVVSVKIKDD</sequence>
<dbReference type="Proteomes" id="UP001311232">
    <property type="component" value="Unassembled WGS sequence"/>
</dbReference>
<proteinExistence type="predicted"/>
<comment type="caution">
    <text evidence="2">The sequence shown here is derived from an EMBL/GenBank/DDBJ whole genome shotgun (WGS) entry which is preliminary data.</text>
</comment>